<evidence type="ECO:0000313" key="2">
    <source>
        <dbReference type="EMBL" id="OEH91158.1"/>
    </source>
</evidence>
<gene>
    <name evidence="2" type="ORF">BFG57_06900</name>
</gene>
<accession>A0A1E5LAN7</accession>
<dbReference type="EMBL" id="MJEH01000064">
    <property type="protein sequence ID" value="OEH91158.1"/>
    <property type="molecule type" value="Genomic_DNA"/>
</dbReference>
<evidence type="ECO:0000313" key="3">
    <source>
        <dbReference type="Proteomes" id="UP000095209"/>
    </source>
</evidence>
<feature type="coiled-coil region" evidence="1">
    <location>
        <begin position="3"/>
        <end position="30"/>
    </location>
</feature>
<dbReference type="Pfam" id="PF10978">
    <property type="entry name" value="DUF2785"/>
    <property type="match status" value="1"/>
</dbReference>
<protein>
    <recommendedName>
        <fullName evidence="4">DUF2785 domain-containing protein</fullName>
    </recommendedName>
</protein>
<dbReference type="Proteomes" id="UP000095209">
    <property type="component" value="Unassembled WGS sequence"/>
</dbReference>
<keyword evidence="3" id="KW-1185">Reference proteome</keyword>
<sequence length="273" mass="32151">MKESNLKNLLDDIINRKANLSEENRSLIVQSMIEHIGSIDEETRELIYATFYRIIIEEKQLEPELLKELLEKYLNDLLFKGIGENGTETVFTRAFTSLLISLILHRDNEEKFLLASSVYKLKEKLIQYINMEKDLRGYVPERGWAHSIAHVADAIDELVKNHNMTQDSFREILYPLWNKIFASNSVYIHNEDERILTPIITMLDKGLEVQEIVTLVQKIPEVLERQKEQLDNQNYYFLLFNSKTFLKSFYMKVSNISELETLKKNIEQCLKEI</sequence>
<reference evidence="2 3" key="1">
    <citation type="submission" date="2016-08" db="EMBL/GenBank/DDBJ databases">
        <title>Genome of Bacillus solimangrovi GH2-4.</title>
        <authorList>
            <person name="Lim S."/>
            <person name="Kim B.-C."/>
        </authorList>
    </citation>
    <scope>NUCLEOTIDE SEQUENCE [LARGE SCALE GENOMIC DNA]</scope>
    <source>
        <strain evidence="2 3">GH2-4</strain>
    </source>
</reference>
<comment type="caution">
    <text evidence="2">The sequence shown here is derived from an EMBL/GenBank/DDBJ whole genome shotgun (WGS) entry which is preliminary data.</text>
</comment>
<dbReference type="AlphaFoldDB" id="A0A1E5LAN7"/>
<name>A0A1E5LAN7_9BACI</name>
<evidence type="ECO:0000256" key="1">
    <source>
        <dbReference type="SAM" id="Coils"/>
    </source>
</evidence>
<proteinExistence type="predicted"/>
<dbReference type="InterPro" id="IPR021247">
    <property type="entry name" value="DUF2785"/>
</dbReference>
<keyword evidence="1" id="KW-0175">Coiled coil</keyword>
<evidence type="ECO:0008006" key="4">
    <source>
        <dbReference type="Google" id="ProtNLM"/>
    </source>
</evidence>
<organism evidence="2 3">
    <name type="scientific">Bacillus solimangrovi</name>
    <dbReference type="NCBI Taxonomy" id="1305675"/>
    <lineage>
        <taxon>Bacteria</taxon>
        <taxon>Bacillati</taxon>
        <taxon>Bacillota</taxon>
        <taxon>Bacilli</taxon>
        <taxon>Bacillales</taxon>
        <taxon>Bacillaceae</taxon>
        <taxon>Bacillus</taxon>
    </lineage>
</organism>
<dbReference type="STRING" id="1305675.BFG57_06900"/>